<evidence type="ECO:0000256" key="2">
    <source>
        <dbReference type="ARBA" id="ARBA00022448"/>
    </source>
</evidence>
<evidence type="ECO:0000256" key="9">
    <source>
        <dbReference type="RuleBase" id="RU010713"/>
    </source>
</evidence>
<keyword evidence="11" id="KW-1185">Reference proteome</keyword>
<evidence type="ECO:0000256" key="3">
    <source>
        <dbReference type="ARBA" id="ARBA00022475"/>
    </source>
</evidence>
<evidence type="ECO:0000256" key="6">
    <source>
        <dbReference type="ARBA" id="ARBA00023065"/>
    </source>
</evidence>
<evidence type="ECO:0000313" key="10">
    <source>
        <dbReference type="EMBL" id="CAG5135240.1"/>
    </source>
</evidence>
<dbReference type="PRINTS" id="PR01262">
    <property type="entry name" value="INNEXIN"/>
</dbReference>
<gene>
    <name evidence="9" type="primary">inx</name>
    <name evidence="10" type="ORF">CUNI_LOCUS20798</name>
</gene>
<protein>
    <recommendedName>
        <fullName evidence="9">Innexin</fullName>
    </recommendedName>
</protein>
<keyword evidence="7 9" id="KW-0472">Membrane</keyword>
<dbReference type="EMBL" id="CAJHNH020008079">
    <property type="protein sequence ID" value="CAG5135240.1"/>
    <property type="molecule type" value="Genomic_DNA"/>
</dbReference>
<evidence type="ECO:0000256" key="4">
    <source>
        <dbReference type="ARBA" id="ARBA00022692"/>
    </source>
</evidence>
<evidence type="ECO:0000256" key="8">
    <source>
        <dbReference type="ARBA" id="ARBA00023303"/>
    </source>
</evidence>
<dbReference type="PANTHER" id="PTHR11893:SF36">
    <property type="entry name" value="INNEXIN-5"/>
    <property type="match status" value="1"/>
</dbReference>
<evidence type="ECO:0000256" key="5">
    <source>
        <dbReference type="ARBA" id="ARBA00022989"/>
    </source>
</evidence>
<comment type="subcellular location">
    <subcellularLocation>
        <location evidence="1 9">Cell membrane</location>
        <topology evidence="1 9">Multi-pass membrane protein</topology>
    </subcellularLocation>
</comment>
<accession>A0A8S4A466</accession>
<keyword evidence="4 9" id="KW-0812">Transmembrane</keyword>
<comment type="similarity">
    <text evidence="9">Belongs to the pannexin family.</text>
</comment>
<feature type="transmembrane region" description="Helical" evidence="9">
    <location>
        <begin position="474"/>
        <end position="493"/>
    </location>
</feature>
<feature type="transmembrane region" description="Helical" evidence="9">
    <location>
        <begin position="203"/>
        <end position="226"/>
    </location>
</feature>
<reference evidence="10" key="1">
    <citation type="submission" date="2021-04" db="EMBL/GenBank/DDBJ databases">
        <authorList>
            <consortium name="Molecular Ecology Group"/>
        </authorList>
    </citation>
    <scope>NUCLEOTIDE SEQUENCE</scope>
</reference>
<keyword evidence="5 9" id="KW-1133">Transmembrane helix</keyword>
<feature type="non-terminal residue" evidence="10">
    <location>
        <position position="535"/>
    </location>
</feature>
<dbReference type="GO" id="GO:0005921">
    <property type="term" value="C:gap junction"/>
    <property type="evidence" value="ECO:0007669"/>
    <property type="project" value="UniProtKB-UniRule"/>
</dbReference>
<dbReference type="InterPro" id="IPR000990">
    <property type="entry name" value="Innexin"/>
</dbReference>
<comment type="caution">
    <text evidence="9">Lacks conserved residue(s) required for the propagation of feature annotation.</text>
</comment>
<dbReference type="GO" id="GO:0034220">
    <property type="term" value="P:monoatomic ion transmembrane transport"/>
    <property type="evidence" value="ECO:0007669"/>
    <property type="project" value="UniProtKB-KW"/>
</dbReference>
<feature type="transmembrane region" description="Helical" evidence="9">
    <location>
        <begin position="100"/>
        <end position="122"/>
    </location>
</feature>
<keyword evidence="8 9" id="KW-0407">Ion channel</keyword>
<evidence type="ECO:0000256" key="1">
    <source>
        <dbReference type="ARBA" id="ARBA00004651"/>
    </source>
</evidence>
<dbReference type="PANTHER" id="PTHR11893">
    <property type="entry name" value="INNEXIN"/>
    <property type="match status" value="1"/>
</dbReference>
<dbReference type="GO" id="GO:0005886">
    <property type="term" value="C:plasma membrane"/>
    <property type="evidence" value="ECO:0007669"/>
    <property type="project" value="UniProtKB-SubCell"/>
</dbReference>
<feature type="non-terminal residue" evidence="10">
    <location>
        <position position="1"/>
    </location>
</feature>
<sequence length="535" mass="63136">VTAILGGWASYSKLTSSHDDDWVDRLNHLYTVIVLVIFAVFISTSQFAGNPIECWCPAHFTGSFVAYTKSFCWVKNTYYIPMDTPIPVEKENRNTEELTYYQWVPIILLFMAFLFKFPALIWRMLNGGSGINVDKIVTLTDATQIGSSEKREEMVGHIAFYMDRWLEAHRQYRWNILVRLRQKASRFMCFFCAKRDGTYLTGLYIFVKIMYVVNVVTQFFLLNAFMGEWYNMYGFEVLSGLANDHYWRESPRFPRITLCDFEIRQLQNIQTHTVQCVLPINMFNEKIFIFLWFWFVFVATCTCGNFLFWIWRALFLSSRVSYVKKYMKLLDQIHGEEDKKLVHRFADQYLRDDGVFILRLIARNTNDILLSDIIRKLWNVYKDKPIVKKIIQRRRRYRPAQPHLHGHPARGTLHFCQRQAVCGYVCLSVSVTGPCFDPAKREYVRTYCWLKNTYRVKKSHPFPVDKSQRVEEEIAYYQWVPIILLVMAILFKLPNLLWRVFSYNSGMDLNQVASLVINSQLGPADKSKETMRQVA</sequence>
<comment type="caution">
    <text evidence="10">The sequence shown here is derived from an EMBL/GenBank/DDBJ whole genome shotgun (WGS) entry which is preliminary data.</text>
</comment>
<evidence type="ECO:0000256" key="7">
    <source>
        <dbReference type="ARBA" id="ARBA00023136"/>
    </source>
</evidence>
<keyword evidence="6 9" id="KW-0406">Ion transport</keyword>
<proteinExistence type="inferred from homology"/>
<feature type="transmembrane region" description="Helical" evidence="9">
    <location>
        <begin position="287"/>
        <end position="311"/>
    </location>
</feature>
<dbReference type="Pfam" id="PF00876">
    <property type="entry name" value="Innexin"/>
    <property type="match status" value="2"/>
</dbReference>
<feature type="transmembrane region" description="Helical" evidence="9">
    <location>
        <begin position="29"/>
        <end position="48"/>
    </location>
</feature>
<keyword evidence="2 9" id="KW-0813">Transport</keyword>
<evidence type="ECO:0000313" key="11">
    <source>
        <dbReference type="Proteomes" id="UP000678393"/>
    </source>
</evidence>
<dbReference type="AlphaFoldDB" id="A0A8S4A466"/>
<dbReference type="PROSITE" id="PS51013">
    <property type="entry name" value="PANNEXIN"/>
    <property type="match status" value="2"/>
</dbReference>
<dbReference type="Proteomes" id="UP000678393">
    <property type="component" value="Unassembled WGS sequence"/>
</dbReference>
<organism evidence="10 11">
    <name type="scientific">Candidula unifasciata</name>
    <dbReference type="NCBI Taxonomy" id="100452"/>
    <lineage>
        <taxon>Eukaryota</taxon>
        <taxon>Metazoa</taxon>
        <taxon>Spiralia</taxon>
        <taxon>Lophotrochozoa</taxon>
        <taxon>Mollusca</taxon>
        <taxon>Gastropoda</taxon>
        <taxon>Heterobranchia</taxon>
        <taxon>Euthyneura</taxon>
        <taxon>Panpulmonata</taxon>
        <taxon>Eupulmonata</taxon>
        <taxon>Stylommatophora</taxon>
        <taxon>Helicina</taxon>
        <taxon>Helicoidea</taxon>
        <taxon>Geomitridae</taxon>
        <taxon>Candidula</taxon>
    </lineage>
</organism>
<keyword evidence="3" id="KW-1003">Cell membrane</keyword>
<dbReference type="OrthoDB" id="5867527at2759"/>
<comment type="function">
    <text evidence="9">Structural component of the gap junctions.</text>
</comment>
<name>A0A8S4A466_9EUPU</name>